<dbReference type="GO" id="GO:0004803">
    <property type="term" value="F:transposase activity"/>
    <property type="evidence" value="ECO:0007669"/>
    <property type="project" value="TreeGrafter"/>
</dbReference>
<proteinExistence type="predicted"/>
<dbReference type="PANTHER" id="PTHR10948">
    <property type="entry name" value="TRANSPOSASE"/>
    <property type="match status" value="1"/>
</dbReference>
<feature type="domain" description="Transposase IS30-like HTH" evidence="1">
    <location>
        <begin position="4"/>
        <end position="47"/>
    </location>
</feature>
<dbReference type="AlphaFoldDB" id="A0A0W0S157"/>
<keyword evidence="3" id="KW-1185">Reference proteome</keyword>
<dbReference type="EMBL" id="LNXU01000002">
    <property type="protein sequence ID" value="KTC77263.1"/>
    <property type="molecule type" value="Genomic_DNA"/>
</dbReference>
<dbReference type="Pfam" id="PF13936">
    <property type="entry name" value="HTH_38"/>
    <property type="match status" value="1"/>
</dbReference>
<dbReference type="GO" id="GO:0032196">
    <property type="term" value="P:transposition"/>
    <property type="evidence" value="ECO:0007669"/>
    <property type="project" value="TreeGrafter"/>
</dbReference>
<evidence type="ECO:0000313" key="3">
    <source>
        <dbReference type="Proteomes" id="UP000054695"/>
    </source>
</evidence>
<dbReference type="InterPro" id="IPR025246">
    <property type="entry name" value="IS30-like_HTH"/>
</dbReference>
<dbReference type="PANTHER" id="PTHR10948:SF23">
    <property type="entry name" value="TRANSPOSASE INSI FOR INSERTION SEQUENCE ELEMENT IS30A-RELATED"/>
    <property type="match status" value="1"/>
</dbReference>
<reference evidence="2 3" key="1">
    <citation type="submission" date="2015-11" db="EMBL/GenBank/DDBJ databases">
        <title>Genomic analysis of 38 Legionella species identifies large and diverse effector repertoires.</title>
        <authorList>
            <person name="Burstein D."/>
            <person name="Amaro F."/>
            <person name="Zusman T."/>
            <person name="Lifshitz Z."/>
            <person name="Cohen O."/>
            <person name="Gilbert J.A."/>
            <person name="Pupko T."/>
            <person name="Shuman H.A."/>
            <person name="Segal G."/>
        </authorList>
    </citation>
    <scope>NUCLEOTIDE SEQUENCE [LARGE SCALE GENOMIC DNA]</scope>
    <source>
        <strain evidence="2 3">WIGA</strain>
    </source>
</reference>
<dbReference type="InterPro" id="IPR051917">
    <property type="entry name" value="Transposase-Integrase"/>
</dbReference>
<sequence length="156" mass="18345">MGKHYRHLTAQDRIQLYEGLFSGQSIAAIASHLGFHKSTIYRELERNSSRPGYRADWASQQYLSRKFHHGFKRNKFPELKKVIIARLKEGWSPQQISGRLKRSAGQCIISHETFMLISIVQQVKQRSFTNYCIKRDVFVIRAFNANDKNRHRKPKK</sequence>
<evidence type="ECO:0000259" key="1">
    <source>
        <dbReference type="Pfam" id="PF13936"/>
    </source>
</evidence>
<dbReference type="RefSeq" id="WP_058457918.1">
    <property type="nucleotide sequence ID" value="NZ_LNXU01000002.1"/>
</dbReference>
<dbReference type="Proteomes" id="UP000054695">
    <property type="component" value="Unassembled WGS sequence"/>
</dbReference>
<evidence type="ECO:0000313" key="2">
    <source>
        <dbReference type="EMBL" id="KTC77263.1"/>
    </source>
</evidence>
<dbReference type="OrthoDB" id="9803231at2"/>
<organism evidence="2 3">
    <name type="scientific">Legionella bozemanae</name>
    <name type="common">Fluoribacter bozemanae</name>
    <dbReference type="NCBI Taxonomy" id="447"/>
    <lineage>
        <taxon>Bacteria</taxon>
        <taxon>Pseudomonadati</taxon>
        <taxon>Pseudomonadota</taxon>
        <taxon>Gammaproteobacteria</taxon>
        <taxon>Legionellales</taxon>
        <taxon>Legionellaceae</taxon>
        <taxon>Legionella</taxon>
    </lineage>
</organism>
<protein>
    <submittedName>
        <fullName evidence="2">Integrase catalytic subunit</fullName>
    </submittedName>
</protein>
<gene>
    <name evidence="2" type="ORF">Lboz_0216</name>
</gene>
<dbReference type="GO" id="GO:0005829">
    <property type="term" value="C:cytosol"/>
    <property type="evidence" value="ECO:0007669"/>
    <property type="project" value="TreeGrafter"/>
</dbReference>
<dbReference type="STRING" id="447.Lboz_0216"/>
<accession>A0A0W0S157</accession>
<dbReference type="PATRIC" id="fig|447.4.peg.231"/>
<name>A0A0W0S157_LEGBO</name>
<comment type="caution">
    <text evidence="2">The sequence shown here is derived from an EMBL/GenBank/DDBJ whole genome shotgun (WGS) entry which is preliminary data.</text>
</comment>